<gene>
    <name evidence="5" type="ORF">OS242_15530</name>
</gene>
<dbReference type="SUPFAM" id="SSF55120">
    <property type="entry name" value="Pseudouridine synthase"/>
    <property type="match status" value="1"/>
</dbReference>
<protein>
    <recommendedName>
        <fullName evidence="3">Pseudouridine synthase</fullName>
        <ecNumber evidence="3">5.4.99.-</ecNumber>
    </recommendedName>
</protein>
<reference evidence="5 6" key="1">
    <citation type="submission" date="2022-11" db="EMBL/GenBank/DDBJ databases">
        <title>Study of microbial diversity in lake waters.</title>
        <authorList>
            <person name="Zhang J."/>
        </authorList>
    </citation>
    <scope>NUCLEOTIDE SEQUENCE [LARGE SCALE GENOMIC DNA]</scope>
    <source>
        <strain evidence="5 6">DT12</strain>
    </source>
</reference>
<comment type="function">
    <text evidence="3">Responsible for synthesis of pseudouridine from uracil.</text>
</comment>
<proteinExistence type="inferred from homology"/>
<name>A0ABT3X6Y0_9BACL</name>
<keyword evidence="6" id="KW-1185">Reference proteome</keyword>
<evidence type="ECO:0000259" key="4">
    <source>
        <dbReference type="Pfam" id="PF00849"/>
    </source>
</evidence>
<dbReference type="InterPro" id="IPR006145">
    <property type="entry name" value="PsdUridine_synth_RsuA/RluA"/>
</dbReference>
<dbReference type="EC" id="5.4.99.-" evidence="3"/>
<accession>A0ABT3X6Y0</accession>
<keyword evidence="3" id="KW-0413">Isomerase</keyword>
<dbReference type="NCBIfam" id="TIGR00005">
    <property type="entry name" value="rluA_subfam"/>
    <property type="match status" value="1"/>
</dbReference>
<dbReference type="PANTHER" id="PTHR21600">
    <property type="entry name" value="MITOCHONDRIAL RNA PSEUDOURIDINE SYNTHASE"/>
    <property type="match status" value="1"/>
</dbReference>
<evidence type="ECO:0000313" key="5">
    <source>
        <dbReference type="EMBL" id="MCX7571360.1"/>
    </source>
</evidence>
<dbReference type="InterPro" id="IPR006225">
    <property type="entry name" value="PsdUridine_synth_RluC/D"/>
</dbReference>
<dbReference type="InterPro" id="IPR050188">
    <property type="entry name" value="RluA_PseudoU_synthase"/>
</dbReference>
<comment type="similarity">
    <text evidence="2 3">Belongs to the pseudouridine synthase RluA family.</text>
</comment>
<dbReference type="EMBL" id="JAPMLT010000010">
    <property type="protein sequence ID" value="MCX7571360.1"/>
    <property type="molecule type" value="Genomic_DNA"/>
</dbReference>
<dbReference type="Proteomes" id="UP001208017">
    <property type="component" value="Unassembled WGS sequence"/>
</dbReference>
<evidence type="ECO:0000256" key="1">
    <source>
        <dbReference type="ARBA" id="ARBA00000073"/>
    </source>
</evidence>
<evidence type="ECO:0000313" key="6">
    <source>
        <dbReference type="Proteomes" id="UP001208017"/>
    </source>
</evidence>
<dbReference type="PANTHER" id="PTHR21600:SF71">
    <property type="entry name" value="PSEUDOURIDINE SYNTHASE"/>
    <property type="match status" value="1"/>
</dbReference>
<dbReference type="InterPro" id="IPR020103">
    <property type="entry name" value="PsdUridine_synth_cat_dom_sf"/>
</dbReference>
<sequence>MHQEKSGPWLEARITREQAGRTMLELLVEEIGLPDKAARELFRKGDVERGKETARPEDTVKAGELLRCLLFPEEPYGFEPVMWPLDVLYEDDHLIVINKEAGRKVHPNDPDETDTLLNALAFHYQMQGLETKVRILHRLDQETSGAILFPKHAVAQTVLDAMLAERTVSREYRALVQGKVVQKKGLIDAPIGRDRYHATRRRVSQTGKAAQTEYEVVTRYRNATLVKARLRTGRTHQIRVHFAHLGHPLVGDELYGGSTVQFGRQALHAALLRFPHPLTGELLEIEAPMPDDLADLLQRLAPL</sequence>
<dbReference type="Gene3D" id="3.30.2350.10">
    <property type="entry name" value="Pseudouridine synthase"/>
    <property type="match status" value="1"/>
</dbReference>
<dbReference type="CDD" id="cd02869">
    <property type="entry name" value="PseudoU_synth_RluA_like"/>
    <property type="match status" value="1"/>
</dbReference>
<comment type="caution">
    <text evidence="5">The sequence shown here is derived from an EMBL/GenBank/DDBJ whole genome shotgun (WGS) entry which is preliminary data.</text>
</comment>
<dbReference type="RefSeq" id="WP_267152608.1">
    <property type="nucleotide sequence ID" value="NZ_JAPMLT010000010.1"/>
</dbReference>
<organism evidence="5 6">
    <name type="scientific">Tumebacillus lacus</name>
    <dbReference type="NCBI Taxonomy" id="2995335"/>
    <lineage>
        <taxon>Bacteria</taxon>
        <taxon>Bacillati</taxon>
        <taxon>Bacillota</taxon>
        <taxon>Bacilli</taxon>
        <taxon>Bacillales</taxon>
        <taxon>Alicyclobacillaceae</taxon>
        <taxon>Tumebacillus</taxon>
    </lineage>
</organism>
<comment type="catalytic activity">
    <reaction evidence="1 3">
        <text>a uridine in RNA = a pseudouridine in RNA</text>
        <dbReference type="Rhea" id="RHEA:48348"/>
        <dbReference type="Rhea" id="RHEA-COMP:12068"/>
        <dbReference type="Rhea" id="RHEA-COMP:12069"/>
        <dbReference type="ChEBI" id="CHEBI:65314"/>
        <dbReference type="ChEBI" id="CHEBI:65315"/>
    </reaction>
</comment>
<dbReference type="Pfam" id="PF00849">
    <property type="entry name" value="PseudoU_synth_2"/>
    <property type="match status" value="1"/>
</dbReference>
<evidence type="ECO:0000256" key="3">
    <source>
        <dbReference type="RuleBase" id="RU362028"/>
    </source>
</evidence>
<evidence type="ECO:0000256" key="2">
    <source>
        <dbReference type="ARBA" id="ARBA00010876"/>
    </source>
</evidence>
<feature type="domain" description="Pseudouridine synthase RsuA/RluA-like" evidence="4">
    <location>
        <begin position="93"/>
        <end position="244"/>
    </location>
</feature>